<dbReference type="Pfam" id="PF13749">
    <property type="entry name" value="HATPase_c_4"/>
    <property type="match status" value="1"/>
</dbReference>
<feature type="coiled-coil region" evidence="1">
    <location>
        <begin position="305"/>
        <end position="332"/>
    </location>
</feature>
<evidence type="ECO:0008006" key="4">
    <source>
        <dbReference type="Google" id="ProtNLM"/>
    </source>
</evidence>
<protein>
    <recommendedName>
        <fullName evidence="4">ATP-dependent DNA helicase RecG C-terminal domain-containing protein</fullName>
    </recommendedName>
</protein>
<evidence type="ECO:0000256" key="1">
    <source>
        <dbReference type="SAM" id="Coils"/>
    </source>
</evidence>
<sequence length="446" mass="50348">MTAMLEPNPDFSARILDLGPEGVDGLEVERLRRILAAKEPASSLLGFSNDELLERLGVLVRAEGVGSGGSGVLRLTVAGLLLVGKEDVLKQQLPGHEAIYLHMKSDTEYDKRVDSARPLLAILEQFTQALEPHNRIYTLKLGLFHFEIPDFPEEVCREALLNAFVHRDYSVSGPIYVRHFPDRLEISNPGGFFGDVNPQNILGHEPASRNRLLAESLQKTRMVERAGMGVKRMFHILLSYGKEPPSYESGPDYVRLILRNGRVEAAPGNRDESGFDENFARFVVNRHQEGRELTLHDLLVFSFLKRNREIDLSEAERILQRSENEARETLSSMVLRGLLEPFGQKKGRVYRLSKAVYNQLKKSVSYSLFRRAEAAFAETAILGYIEELPGPEEKRFVTNEIVRTLLRVSPAQAGYVLSGLVRKKRLVLRGWGRAAKYYKSSQLSVF</sequence>
<name>A0A938BSG7_UNCW3</name>
<dbReference type="AlphaFoldDB" id="A0A938BSG7"/>
<organism evidence="2 3">
    <name type="scientific">candidate division WOR-3 bacterium</name>
    <dbReference type="NCBI Taxonomy" id="2052148"/>
    <lineage>
        <taxon>Bacteria</taxon>
        <taxon>Bacteria division WOR-3</taxon>
    </lineage>
</organism>
<reference evidence="2" key="1">
    <citation type="submission" date="2019-03" db="EMBL/GenBank/DDBJ databases">
        <title>Lake Tanganyika Metagenome-Assembled Genomes (MAGs).</title>
        <authorList>
            <person name="Tran P."/>
        </authorList>
    </citation>
    <scope>NUCLEOTIDE SEQUENCE</scope>
    <source>
        <strain evidence="2">K_DeepCast_150m_m2_040</strain>
    </source>
</reference>
<dbReference type="Gene3D" id="3.30.565.60">
    <property type="match status" value="1"/>
</dbReference>
<keyword evidence="1" id="KW-0175">Coiled coil</keyword>
<dbReference type="EMBL" id="VGIR01000005">
    <property type="protein sequence ID" value="MBM3330537.1"/>
    <property type="molecule type" value="Genomic_DNA"/>
</dbReference>
<accession>A0A938BSG7</accession>
<dbReference type="InterPro" id="IPR036388">
    <property type="entry name" value="WH-like_DNA-bd_sf"/>
</dbReference>
<evidence type="ECO:0000313" key="3">
    <source>
        <dbReference type="Proteomes" id="UP000779900"/>
    </source>
</evidence>
<gene>
    <name evidence="2" type="ORF">FJY68_01640</name>
</gene>
<dbReference type="InterPro" id="IPR038475">
    <property type="entry name" value="RecG_C_sf"/>
</dbReference>
<dbReference type="Proteomes" id="UP000779900">
    <property type="component" value="Unassembled WGS sequence"/>
</dbReference>
<dbReference type="Gene3D" id="1.10.10.10">
    <property type="entry name" value="Winged helix-like DNA-binding domain superfamily/Winged helix DNA-binding domain"/>
    <property type="match status" value="1"/>
</dbReference>
<proteinExistence type="predicted"/>
<dbReference type="PANTHER" id="PTHR30595:SF6">
    <property type="entry name" value="SCHLAFEN ALBA-2 DOMAIN-CONTAINING PROTEIN"/>
    <property type="match status" value="1"/>
</dbReference>
<dbReference type="PANTHER" id="PTHR30595">
    <property type="entry name" value="GLPR-RELATED TRANSCRIPTIONAL REPRESSOR"/>
    <property type="match status" value="1"/>
</dbReference>
<evidence type="ECO:0000313" key="2">
    <source>
        <dbReference type="EMBL" id="MBM3330537.1"/>
    </source>
</evidence>
<comment type="caution">
    <text evidence="2">The sequence shown here is derived from an EMBL/GenBank/DDBJ whole genome shotgun (WGS) entry which is preliminary data.</text>
</comment>